<dbReference type="RefSeq" id="WP_169118934.1">
    <property type="nucleotide sequence ID" value="NZ_WTVG02000034.1"/>
</dbReference>
<organism evidence="1 2">
    <name type="scientific">Aromatoleum anaerobium</name>
    <dbReference type="NCBI Taxonomy" id="182180"/>
    <lineage>
        <taxon>Bacteria</taxon>
        <taxon>Pseudomonadati</taxon>
        <taxon>Pseudomonadota</taxon>
        <taxon>Betaproteobacteria</taxon>
        <taxon>Rhodocyclales</taxon>
        <taxon>Rhodocyclaceae</taxon>
        <taxon>Aromatoleum</taxon>
    </lineage>
</organism>
<sequence>MTENLRIIHKKLGYLARMQTDLQHSIGKMASPLRKIQLGDIAGMTPDERETVSAFTTRFATYQEQIGKTMRSIAIEEESATTPFGAILALMEKLGILDSGEKWKELRELRNLVSHEYEDDPDELFQVLNKLVENAPYLTAIHERIQDFVTQAYPAAS</sequence>
<gene>
    <name evidence="1" type="ORF">GO606_12790</name>
</gene>
<evidence type="ECO:0000313" key="2">
    <source>
        <dbReference type="Proteomes" id="UP000615989"/>
    </source>
</evidence>
<proteinExistence type="predicted"/>
<dbReference type="Gene3D" id="1.20.120.330">
    <property type="entry name" value="Nucleotidyltransferases domain 2"/>
    <property type="match status" value="1"/>
</dbReference>
<name>A0ABX1PPL3_9RHOO</name>
<dbReference type="Proteomes" id="UP000615989">
    <property type="component" value="Unassembled WGS sequence"/>
</dbReference>
<evidence type="ECO:0000313" key="1">
    <source>
        <dbReference type="EMBL" id="NMG25582.1"/>
    </source>
</evidence>
<protein>
    <submittedName>
        <fullName evidence="1">DUF86 domain-containing protein</fullName>
    </submittedName>
</protein>
<comment type="caution">
    <text evidence="1">The sequence shown here is derived from an EMBL/GenBank/DDBJ whole genome shotgun (WGS) entry which is preliminary data.</text>
</comment>
<dbReference type="EMBL" id="WTVG01000035">
    <property type="protein sequence ID" value="NMG25582.1"/>
    <property type="molecule type" value="Genomic_DNA"/>
</dbReference>
<dbReference type="SUPFAM" id="SSF81593">
    <property type="entry name" value="Nucleotidyltransferase substrate binding subunit/domain"/>
    <property type="match status" value="1"/>
</dbReference>
<reference evidence="1" key="1">
    <citation type="submission" date="2019-12" db="EMBL/GenBank/DDBJ databases">
        <title>Comparative genomics gives insights into the taxonomy of the Azoarcus-Aromatoleum group and reveals separate origins of nif in the plant-associated Azoarcus and non-plant-associated Aromatoleum sub-groups.</title>
        <authorList>
            <person name="Lafos M."/>
            <person name="Maluk M."/>
            <person name="Batista M."/>
            <person name="Junghare M."/>
            <person name="Carmona M."/>
            <person name="Faoro H."/>
            <person name="Cruz L.M."/>
            <person name="Battistoni F."/>
            <person name="De Souza E."/>
            <person name="Pedrosa F."/>
            <person name="Chen W.-M."/>
            <person name="Poole P.S."/>
            <person name="Dixon R.A."/>
            <person name="James E.K."/>
        </authorList>
    </citation>
    <scope>NUCLEOTIDE SEQUENCE</scope>
    <source>
        <strain evidence="1">LuFRes1</strain>
    </source>
</reference>
<accession>A0ABX1PPL3</accession>
<keyword evidence="2" id="KW-1185">Reference proteome</keyword>